<dbReference type="Proteomes" id="UP000886998">
    <property type="component" value="Unassembled WGS sequence"/>
</dbReference>
<keyword evidence="1" id="KW-0472">Membrane</keyword>
<protein>
    <submittedName>
        <fullName evidence="2">Uncharacterized protein</fullName>
    </submittedName>
</protein>
<sequence>MAFRPRKPVIPFDLGDDDVYFFCWLASVRHPTSSVQDSTNFTSTITGLKLPGGGEVCLCAVAVNAGQCKHFKKPCYGFETCKNHGWWGSKNWISWKGRTFLLGHLASTGATYCPKWAFSECAKGHRTMQWGPILQGPPQGCHRFRATKKSQFQTSDDCHEALAFHIELRNSQAQKGSGQLSYFIVVIFPLLALLLNFILKQYQQQEPS</sequence>
<feature type="transmembrane region" description="Helical" evidence="1">
    <location>
        <begin position="180"/>
        <end position="199"/>
    </location>
</feature>
<dbReference type="AlphaFoldDB" id="A0A8X6ME52"/>
<comment type="caution">
    <text evidence="2">The sequence shown here is derived from an EMBL/GenBank/DDBJ whole genome shotgun (WGS) entry which is preliminary data.</text>
</comment>
<keyword evidence="1" id="KW-0812">Transmembrane</keyword>
<evidence type="ECO:0000313" key="3">
    <source>
        <dbReference type="Proteomes" id="UP000886998"/>
    </source>
</evidence>
<evidence type="ECO:0000256" key="1">
    <source>
        <dbReference type="SAM" id="Phobius"/>
    </source>
</evidence>
<evidence type="ECO:0000313" key="2">
    <source>
        <dbReference type="EMBL" id="GFS43929.1"/>
    </source>
</evidence>
<name>A0A8X6ME52_9ARAC</name>
<dbReference type="EMBL" id="BMAV01025713">
    <property type="protein sequence ID" value="GFS43929.1"/>
    <property type="molecule type" value="Genomic_DNA"/>
</dbReference>
<keyword evidence="1" id="KW-1133">Transmembrane helix</keyword>
<reference evidence="2" key="1">
    <citation type="submission" date="2020-08" db="EMBL/GenBank/DDBJ databases">
        <title>Multicomponent nature underlies the extraordinary mechanical properties of spider dragline silk.</title>
        <authorList>
            <person name="Kono N."/>
            <person name="Nakamura H."/>
            <person name="Mori M."/>
            <person name="Yoshida Y."/>
            <person name="Ohtoshi R."/>
            <person name="Malay A.D."/>
            <person name="Moran D.A.P."/>
            <person name="Tomita M."/>
            <person name="Numata K."/>
            <person name="Arakawa K."/>
        </authorList>
    </citation>
    <scope>NUCLEOTIDE SEQUENCE</scope>
</reference>
<organism evidence="2 3">
    <name type="scientific">Trichonephila inaurata madagascariensis</name>
    <dbReference type="NCBI Taxonomy" id="2747483"/>
    <lineage>
        <taxon>Eukaryota</taxon>
        <taxon>Metazoa</taxon>
        <taxon>Ecdysozoa</taxon>
        <taxon>Arthropoda</taxon>
        <taxon>Chelicerata</taxon>
        <taxon>Arachnida</taxon>
        <taxon>Araneae</taxon>
        <taxon>Araneomorphae</taxon>
        <taxon>Entelegynae</taxon>
        <taxon>Araneoidea</taxon>
        <taxon>Nephilidae</taxon>
        <taxon>Trichonephila</taxon>
        <taxon>Trichonephila inaurata</taxon>
    </lineage>
</organism>
<accession>A0A8X6ME52</accession>
<keyword evidence="3" id="KW-1185">Reference proteome</keyword>
<proteinExistence type="predicted"/>
<gene>
    <name evidence="2" type="ORF">TNIN_423121</name>
</gene>